<protein>
    <submittedName>
        <fullName evidence="1">Uncharacterized protein</fullName>
    </submittedName>
</protein>
<organism evidence="1 2">
    <name type="scientific">Prevotella lacticifex</name>
    <dbReference type="NCBI Taxonomy" id="2854755"/>
    <lineage>
        <taxon>Bacteria</taxon>
        <taxon>Pseudomonadati</taxon>
        <taxon>Bacteroidota</taxon>
        <taxon>Bacteroidia</taxon>
        <taxon>Bacteroidales</taxon>
        <taxon>Prevotellaceae</taxon>
        <taxon>Prevotella</taxon>
    </lineage>
</organism>
<dbReference type="EMBL" id="BPUB01000001">
    <property type="protein sequence ID" value="GJG57682.1"/>
    <property type="molecule type" value="Genomic_DNA"/>
</dbReference>
<dbReference type="GeneID" id="72468584"/>
<evidence type="ECO:0000313" key="2">
    <source>
        <dbReference type="Proteomes" id="UP000825483"/>
    </source>
</evidence>
<name>A0A9R1CUK5_9BACT</name>
<dbReference type="AlphaFoldDB" id="A0A9R1CUK5"/>
<accession>A0A9R1CUK5</accession>
<dbReference type="Proteomes" id="UP000825483">
    <property type="component" value="Unassembled WGS sequence"/>
</dbReference>
<sequence length="179" mass="20751">MQQITSNPRIKSIIDDDLSKLLDKKEVLNWKSPLKKDNNYSEHRLNSKESIKLLFGNVQEASESFKTFWPQQSPVWDGIAVSNERDLFLFEGKSHKSETRTSTKAHNGEHLINQSLSMVASKFGVTYPNVKKNWEGKYYQLANRIAFAWKMKEMLSITSAKYNNVYMIFLNPTLTSYFA</sequence>
<evidence type="ECO:0000313" key="1">
    <source>
        <dbReference type="EMBL" id="GJG57682.1"/>
    </source>
</evidence>
<proteinExistence type="predicted"/>
<dbReference type="RefSeq" id="WP_223929944.1">
    <property type="nucleotide sequence ID" value="NZ_BPTU01000006.1"/>
</dbReference>
<reference evidence="1" key="1">
    <citation type="journal article" date="2022" name="Int. J. Syst. Evol. Microbiol.">
        <title>Prevotella lacticifex sp. nov., isolated from the rumen of cows.</title>
        <authorList>
            <person name="Shinkai T."/>
            <person name="Ikeyama N."/>
            <person name="Kumagai M."/>
            <person name="Ohmori H."/>
            <person name="Sakamoto M."/>
            <person name="Ohkuma M."/>
            <person name="Mitsumori M."/>
        </authorList>
    </citation>
    <scope>NUCLEOTIDE SEQUENCE</scope>
    <source>
        <strain evidence="1">R5076</strain>
    </source>
</reference>
<comment type="caution">
    <text evidence="1">The sequence shown here is derived from an EMBL/GenBank/DDBJ whole genome shotgun (WGS) entry which is preliminary data.</text>
</comment>
<gene>
    <name evidence="1" type="ORF">PRLR5076_05330</name>
</gene>
<keyword evidence="2" id="KW-1185">Reference proteome</keyword>